<evidence type="ECO:0000256" key="5">
    <source>
        <dbReference type="ARBA" id="ARBA00022801"/>
    </source>
</evidence>
<feature type="domain" description="Peptidase M16 C-terminal" evidence="10">
    <location>
        <begin position="724"/>
        <end position="884"/>
    </location>
</feature>
<gene>
    <name evidence="11" type="ORF">CMV30_05160</name>
</gene>
<sequence>MVIAARDPRGSTPPHSMIRLSGVLLLTLFSLCALAPVSNAAPWAELRTDLPADPALIQGTLPNGLRYVIRRNAEPRDRVTLRLVVAAGALHERDDERGLAHFVEHMIFRGTRSHPGDSLVNALQRLGVGFGPDNTAFTHYDHTIYHLELPDTTAATLKQGLSTFYEYAAEATFDPALIERERGIIFSEKATRDTPGYRRNVAGLAFLWPDSLQARRPVIGVEETLRSVTREHFVAFYDAWYRPDRTAVVIVGDIDPDTARKLIEETFANFTARAPARDDPVNIIPATATSPDIKINLDSAYVGIGLAFQHPRSSPDEPDTREHRTARLHRSLAFAMQQQRLNRIAAELGDALVAPSASVDDFIPGWEVASFSAAGRIDHWRELAAALEQEHRRAILHGFTPAELDLARRSFTELLETNIRSFPTRRSEHHAAEIVDLLLNGDAITTPEAIRDDLAAPLAAATLQACNRAFRSTWERSALHVFISANPAFKEDVRSIAQVLNESRQTPVTARTTAAAAPFAYTDFGPPGKLVHEETAAGLDVRLSRFANGVCLNFKQTDFEADTVNIFVRIRGGRLTTPSALPGLDLLAGYAFTDGGLGKHSAAEIGDLLTGHNVGLSFHLEPDAFVFTGRSSRRDLPLCLQLIAAYITDAGYRPEALRDAHASYGSLLSSLEASAGGPIRRYAERQLFHDDARFGIPGEQHFYNRTLPELEAWLRPALAEAPLEMSIVGDTTWDAASAAVSQTLGALPARAETAKPPRLKTPRFADPARQPVLYIAPARLKQSAIAWYFPAPDASDYRTERRCFLLASILEERVRHRLREELGSAYAPNAAFISYDALPKCSYFVVYAEVDTDRAPEAAAALRKEFDALRDKGITDDEFLRVKTPFLRERTDHLRSNGYWGHTVLLDAQERPYRLEAALNRHTDTSAITRAEVQSLLGKYISRKKGSLFIAEPGRLRKWDGK</sequence>
<keyword evidence="12" id="KW-1185">Reference proteome</keyword>
<evidence type="ECO:0000259" key="9">
    <source>
        <dbReference type="Pfam" id="PF00675"/>
    </source>
</evidence>
<evidence type="ECO:0000313" key="11">
    <source>
        <dbReference type="EMBL" id="ATC63390.1"/>
    </source>
</evidence>
<dbReference type="GO" id="GO:0004222">
    <property type="term" value="F:metalloendopeptidase activity"/>
    <property type="evidence" value="ECO:0007669"/>
    <property type="project" value="InterPro"/>
</dbReference>
<dbReference type="GO" id="GO:0046872">
    <property type="term" value="F:metal ion binding"/>
    <property type="evidence" value="ECO:0007669"/>
    <property type="project" value="UniProtKB-KW"/>
</dbReference>
<protein>
    <recommendedName>
        <fullName evidence="13">Peptidase M16</fullName>
    </recommendedName>
</protein>
<dbReference type="InterPro" id="IPR001431">
    <property type="entry name" value="Pept_M16_Zn_BS"/>
</dbReference>
<keyword evidence="5" id="KW-0378">Hydrolase</keyword>
<keyword evidence="4" id="KW-0479">Metal-binding</keyword>
<dbReference type="GO" id="GO:0006508">
    <property type="term" value="P:proteolysis"/>
    <property type="evidence" value="ECO:0007669"/>
    <property type="project" value="UniProtKB-KW"/>
</dbReference>
<keyword evidence="7" id="KW-0482">Metalloprotease</keyword>
<evidence type="ECO:0000256" key="1">
    <source>
        <dbReference type="ARBA" id="ARBA00001947"/>
    </source>
</evidence>
<dbReference type="InterPro" id="IPR011249">
    <property type="entry name" value="Metalloenz_LuxS/M16"/>
</dbReference>
<dbReference type="Proteomes" id="UP000217265">
    <property type="component" value="Chromosome"/>
</dbReference>
<name>A0A290Q894_9BACT</name>
<reference evidence="11 12" key="1">
    <citation type="submission" date="2017-09" db="EMBL/GenBank/DDBJ databases">
        <title>Complete genome sequence of Verrucomicrobial strain HZ-65, isolated from freshwater.</title>
        <authorList>
            <person name="Choi A."/>
        </authorList>
    </citation>
    <scope>NUCLEOTIDE SEQUENCE [LARGE SCALE GENOMIC DNA]</scope>
    <source>
        <strain evidence="11 12">HZ-65</strain>
    </source>
</reference>
<keyword evidence="6" id="KW-0862">Zinc</keyword>
<dbReference type="InterPro" id="IPR007863">
    <property type="entry name" value="Peptidase_M16_C"/>
</dbReference>
<evidence type="ECO:0008006" key="13">
    <source>
        <dbReference type="Google" id="ProtNLM"/>
    </source>
</evidence>
<evidence type="ECO:0000256" key="2">
    <source>
        <dbReference type="ARBA" id="ARBA00007261"/>
    </source>
</evidence>
<evidence type="ECO:0000256" key="4">
    <source>
        <dbReference type="ARBA" id="ARBA00022723"/>
    </source>
</evidence>
<organism evidence="11 12">
    <name type="scientific">Nibricoccus aquaticus</name>
    <dbReference type="NCBI Taxonomy" id="2576891"/>
    <lineage>
        <taxon>Bacteria</taxon>
        <taxon>Pseudomonadati</taxon>
        <taxon>Verrucomicrobiota</taxon>
        <taxon>Opitutia</taxon>
        <taxon>Opitutales</taxon>
        <taxon>Opitutaceae</taxon>
        <taxon>Nibricoccus</taxon>
    </lineage>
</organism>
<dbReference type="EMBL" id="CP023344">
    <property type="protein sequence ID" value="ATC63390.1"/>
    <property type="molecule type" value="Genomic_DNA"/>
</dbReference>
<dbReference type="Pfam" id="PF00675">
    <property type="entry name" value="Peptidase_M16"/>
    <property type="match status" value="1"/>
</dbReference>
<evidence type="ECO:0000256" key="6">
    <source>
        <dbReference type="ARBA" id="ARBA00022833"/>
    </source>
</evidence>
<keyword evidence="3" id="KW-0645">Protease</keyword>
<comment type="similarity">
    <text evidence="2 8">Belongs to the peptidase M16 family.</text>
</comment>
<feature type="domain" description="Peptidase M16 N-terminal" evidence="9">
    <location>
        <begin position="68"/>
        <end position="188"/>
    </location>
</feature>
<feature type="domain" description="Peptidase M16 C-terminal" evidence="10">
    <location>
        <begin position="227"/>
        <end position="410"/>
    </location>
</feature>
<dbReference type="PANTHER" id="PTHR43690:SF17">
    <property type="entry name" value="PROTEIN YHJJ"/>
    <property type="match status" value="1"/>
</dbReference>
<dbReference type="PROSITE" id="PS00143">
    <property type="entry name" value="INSULINASE"/>
    <property type="match status" value="1"/>
</dbReference>
<comment type="cofactor">
    <cofactor evidence="1">
        <name>Zn(2+)</name>
        <dbReference type="ChEBI" id="CHEBI:29105"/>
    </cofactor>
</comment>
<proteinExistence type="inferred from homology"/>
<dbReference type="AlphaFoldDB" id="A0A290Q894"/>
<evidence type="ECO:0000256" key="3">
    <source>
        <dbReference type="ARBA" id="ARBA00022670"/>
    </source>
</evidence>
<dbReference type="Gene3D" id="3.30.830.10">
    <property type="entry name" value="Metalloenzyme, LuxS/M16 peptidase-like"/>
    <property type="match status" value="4"/>
</dbReference>
<evidence type="ECO:0000256" key="8">
    <source>
        <dbReference type="RuleBase" id="RU004447"/>
    </source>
</evidence>
<dbReference type="SUPFAM" id="SSF63411">
    <property type="entry name" value="LuxS/MPP-like metallohydrolase"/>
    <property type="match status" value="3"/>
</dbReference>
<evidence type="ECO:0000313" key="12">
    <source>
        <dbReference type="Proteomes" id="UP000217265"/>
    </source>
</evidence>
<accession>A0A290Q894</accession>
<dbReference type="InterPro" id="IPR050626">
    <property type="entry name" value="Peptidase_M16"/>
</dbReference>
<dbReference type="InterPro" id="IPR011765">
    <property type="entry name" value="Pept_M16_N"/>
</dbReference>
<evidence type="ECO:0000256" key="7">
    <source>
        <dbReference type="ARBA" id="ARBA00023049"/>
    </source>
</evidence>
<dbReference type="Pfam" id="PF05193">
    <property type="entry name" value="Peptidase_M16_C"/>
    <property type="match status" value="2"/>
</dbReference>
<dbReference type="PANTHER" id="PTHR43690">
    <property type="entry name" value="NARDILYSIN"/>
    <property type="match status" value="1"/>
</dbReference>
<dbReference type="KEGG" id="vbh:CMV30_05160"/>
<evidence type="ECO:0000259" key="10">
    <source>
        <dbReference type="Pfam" id="PF05193"/>
    </source>
</evidence>